<sequence>MNLIVDVGNTRVKFAVFNKNKLVYKTNFNLSDFKSEYKNLKKTYATLKNAITSSVGKLSKEDVDILKQDLRVLELNSETKVPFRNNYKTPTTLGVDRVALVSASVLHHPNSNVLIIDAGTCVTYDFVTDKNVYLGGAISPGLRLRYKSLNNLTANLPLLETKVPKKITGNSTDASIHSGVVIGLVKEIDGVIEEYSAKYSDLTVILTGGDTKMLSKQLKSSIFANSDFLLEGLNYILEFNS</sequence>
<dbReference type="EMBL" id="FQWS01000001">
    <property type="protein sequence ID" value="SHG63881.1"/>
    <property type="molecule type" value="Genomic_DNA"/>
</dbReference>
<dbReference type="AlphaFoldDB" id="A0A1M5LFN5"/>
<evidence type="ECO:0000256" key="14">
    <source>
        <dbReference type="ARBA" id="ARBA00038036"/>
    </source>
</evidence>
<feature type="binding site" evidence="16">
    <location>
        <position position="120"/>
    </location>
    <ligand>
        <name>ATP</name>
        <dbReference type="ChEBI" id="CHEBI:30616"/>
    </ligand>
</feature>
<feature type="binding site" evidence="16">
    <location>
        <position position="172"/>
    </location>
    <ligand>
        <name>substrate</name>
    </ligand>
</feature>
<dbReference type="RefSeq" id="WP_073085045.1">
    <property type="nucleotide sequence ID" value="NZ_FQWS01000001.1"/>
</dbReference>
<keyword evidence="11 16" id="KW-0067">ATP-binding</keyword>
<dbReference type="Gene3D" id="3.30.420.40">
    <property type="match status" value="2"/>
</dbReference>
<dbReference type="SUPFAM" id="SSF53067">
    <property type="entry name" value="Actin-like ATPase domain"/>
    <property type="match status" value="2"/>
</dbReference>
<dbReference type="OrthoDB" id="9804707at2"/>
<evidence type="ECO:0000256" key="3">
    <source>
        <dbReference type="ARBA" id="ARBA00004496"/>
    </source>
</evidence>
<dbReference type="GO" id="GO:0046872">
    <property type="term" value="F:metal ion binding"/>
    <property type="evidence" value="ECO:0007669"/>
    <property type="project" value="UniProtKB-KW"/>
</dbReference>
<dbReference type="HAMAP" id="MF_01274">
    <property type="entry name" value="Pantothen_kinase_3"/>
    <property type="match status" value="1"/>
</dbReference>
<keyword evidence="12 16" id="KW-0630">Potassium</keyword>
<feature type="binding site" evidence="16">
    <location>
        <position position="117"/>
    </location>
    <ligand>
        <name>K(+)</name>
        <dbReference type="ChEBI" id="CHEBI:29103"/>
    </ligand>
</feature>
<proteinExistence type="inferred from homology"/>
<feature type="binding site" evidence="16">
    <location>
        <position position="87"/>
    </location>
    <ligand>
        <name>substrate</name>
    </ligand>
</feature>
<comment type="function">
    <text evidence="16">Catalyzes the phosphorylation of pantothenate (Pan), the first step in CoA biosynthesis.</text>
</comment>
<name>A0A1M5LFN5_9FLAO</name>
<dbReference type="Proteomes" id="UP000184522">
    <property type="component" value="Unassembled WGS sequence"/>
</dbReference>
<comment type="subcellular location">
    <subcellularLocation>
        <location evidence="3 16">Cytoplasm</location>
    </subcellularLocation>
</comment>
<keyword evidence="10 16" id="KW-0418">Kinase</keyword>
<keyword evidence="16" id="KW-0479">Metal-binding</keyword>
<keyword evidence="8 16" id="KW-0808">Transferase</keyword>
<keyword evidence="13 16" id="KW-0173">Coenzyme A biosynthesis</keyword>
<comment type="similarity">
    <text evidence="14 16">Belongs to the type III pantothenate kinase family.</text>
</comment>
<comment type="subunit">
    <text evidence="5 16">Homodimer.</text>
</comment>
<dbReference type="NCBIfam" id="NF009853">
    <property type="entry name" value="PRK13320.1-5"/>
    <property type="match status" value="1"/>
</dbReference>
<organism evidence="17 18">
    <name type="scientific">Winogradskyella jejuensis</name>
    <dbReference type="NCBI Taxonomy" id="1089305"/>
    <lineage>
        <taxon>Bacteria</taxon>
        <taxon>Pseudomonadati</taxon>
        <taxon>Bacteroidota</taxon>
        <taxon>Flavobacteriia</taxon>
        <taxon>Flavobacteriales</taxon>
        <taxon>Flavobacteriaceae</taxon>
        <taxon>Winogradskyella</taxon>
    </lineage>
</organism>
<dbReference type="UniPathway" id="UPA00241">
    <property type="reaction ID" value="UER00352"/>
</dbReference>
<evidence type="ECO:0000256" key="16">
    <source>
        <dbReference type="HAMAP-Rule" id="MF_01274"/>
    </source>
</evidence>
<evidence type="ECO:0000256" key="8">
    <source>
        <dbReference type="ARBA" id="ARBA00022679"/>
    </source>
</evidence>
<dbReference type="GO" id="GO:0015937">
    <property type="term" value="P:coenzyme A biosynthetic process"/>
    <property type="evidence" value="ECO:0007669"/>
    <property type="project" value="UniProtKB-UniRule"/>
</dbReference>
<dbReference type="InterPro" id="IPR004619">
    <property type="entry name" value="Type_III_PanK"/>
</dbReference>
<evidence type="ECO:0000256" key="9">
    <source>
        <dbReference type="ARBA" id="ARBA00022741"/>
    </source>
</evidence>
<dbReference type="Pfam" id="PF03309">
    <property type="entry name" value="Pan_kinase"/>
    <property type="match status" value="1"/>
</dbReference>
<feature type="binding site" evidence="16">
    <location>
        <begin position="6"/>
        <end position="13"/>
    </location>
    <ligand>
        <name>ATP</name>
        <dbReference type="ChEBI" id="CHEBI:30616"/>
    </ligand>
</feature>
<comment type="cofactor">
    <cofactor evidence="2">
        <name>K(+)</name>
        <dbReference type="ChEBI" id="CHEBI:29103"/>
    </cofactor>
</comment>
<evidence type="ECO:0000256" key="2">
    <source>
        <dbReference type="ARBA" id="ARBA00001958"/>
    </source>
</evidence>
<dbReference type="EC" id="2.7.1.33" evidence="6 16"/>
<evidence type="ECO:0000256" key="1">
    <source>
        <dbReference type="ARBA" id="ARBA00001206"/>
    </source>
</evidence>
<evidence type="ECO:0000256" key="12">
    <source>
        <dbReference type="ARBA" id="ARBA00022958"/>
    </source>
</evidence>
<accession>A0A1M5LFN5</accession>
<dbReference type="GO" id="GO:0004594">
    <property type="term" value="F:pantothenate kinase activity"/>
    <property type="evidence" value="ECO:0007669"/>
    <property type="project" value="UniProtKB-UniRule"/>
</dbReference>
<evidence type="ECO:0000256" key="5">
    <source>
        <dbReference type="ARBA" id="ARBA00011738"/>
    </source>
</evidence>
<feature type="binding site" evidence="16">
    <location>
        <begin position="94"/>
        <end position="97"/>
    </location>
    <ligand>
        <name>substrate</name>
    </ligand>
</feature>
<comment type="cofactor">
    <cofactor evidence="16">
        <name>NH4(+)</name>
        <dbReference type="ChEBI" id="CHEBI:28938"/>
    </cofactor>
    <cofactor evidence="16">
        <name>K(+)</name>
        <dbReference type="ChEBI" id="CHEBI:29103"/>
    </cofactor>
    <text evidence="16">A monovalent cation. Ammonium or potassium.</text>
</comment>
<keyword evidence="7 16" id="KW-0963">Cytoplasm</keyword>
<evidence type="ECO:0000313" key="17">
    <source>
        <dbReference type="EMBL" id="SHG63881.1"/>
    </source>
</evidence>
<evidence type="ECO:0000256" key="15">
    <source>
        <dbReference type="ARBA" id="ARBA00040883"/>
    </source>
</evidence>
<keyword evidence="9 16" id="KW-0547">Nucleotide-binding</keyword>
<evidence type="ECO:0000256" key="6">
    <source>
        <dbReference type="ARBA" id="ARBA00012102"/>
    </source>
</evidence>
<comment type="catalytic activity">
    <reaction evidence="1 16">
        <text>(R)-pantothenate + ATP = (R)-4'-phosphopantothenate + ADP + H(+)</text>
        <dbReference type="Rhea" id="RHEA:16373"/>
        <dbReference type="ChEBI" id="CHEBI:10986"/>
        <dbReference type="ChEBI" id="CHEBI:15378"/>
        <dbReference type="ChEBI" id="CHEBI:29032"/>
        <dbReference type="ChEBI" id="CHEBI:30616"/>
        <dbReference type="ChEBI" id="CHEBI:456216"/>
        <dbReference type="EC" id="2.7.1.33"/>
    </reaction>
</comment>
<dbReference type="NCBIfam" id="TIGR00671">
    <property type="entry name" value="baf"/>
    <property type="match status" value="1"/>
</dbReference>
<evidence type="ECO:0000256" key="4">
    <source>
        <dbReference type="ARBA" id="ARBA00005225"/>
    </source>
</evidence>
<dbReference type="STRING" id="1089305.SAMN05444148_0608"/>
<evidence type="ECO:0000256" key="13">
    <source>
        <dbReference type="ARBA" id="ARBA00022993"/>
    </source>
</evidence>
<protein>
    <recommendedName>
        <fullName evidence="15 16">Type III pantothenate kinase</fullName>
        <ecNumber evidence="6 16">2.7.1.33</ecNumber>
    </recommendedName>
    <alternativeName>
        <fullName evidence="16">PanK-III</fullName>
    </alternativeName>
    <alternativeName>
        <fullName evidence="16">Pantothenic acid kinase</fullName>
    </alternativeName>
</protein>
<keyword evidence="18" id="KW-1185">Reference proteome</keyword>
<dbReference type="CDD" id="cd24015">
    <property type="entry name" value="ASKHA_NBD_PanK-III"/>
    <property type="match status" value="1"/>
</dbReference>
<evidence type="ECO:0000256" key="7">
    <source>
        <dbReference type="ARBA" id="ARBA00022490"/>
    </source>
</evidence>
<evidence type="ECO:0000313" key="18">
    <source>
        <dbReference type="Proteomes" id="UP000184522"/>
    </source>
</evidence>
<evidence type="ECO:0000256" key="11">
    <source>
        <dbReference type="ARBA" id="ARBA00022840"/>
    </source>
</evidence>
<evidence type="ECO:0000256" key="10">
    <source>
        <dbReference type="ARBA" id="ARBA00022777"/>
    </source>
</evidence>
<gene>
    <name evidence="16" type="primary">coaX</name>
    <name evidence="17" type="ORF">SAMN05444148_0608</name>
</gene>
<reference evidence="18" key="1">
    <citation type="submission" date="2016-11" db="EMBL/GenBank/DDBJ databases">
        <authorList>
            <person name="Varghese N."/>
            <person name="Submissions S."/>
        </authorList>
    </citation>
    <scope>NUCLEOTIDE SEQUENCE [LARGE SCALE GENOMIC DNA]</scope>
    <source>
        <strain evidence="18">DSM 25330</strain>
    </source>
</reference>
<dbReference type="PANTHER" id="PTHR34265:SF1">
    <property type="entry name" value="TYPE III PANTOTHENATE KINASE"/>
    <property type="match status" value="1"/>
</dbReference>
<feature type="active site" description="Proton acceptor" evidence="16">
    <location>
        <position position="96"/>
    </location>
</feature>
<dbReference type="InterPro" id="IPR043129">
    <property type="entry name" value="ATPase_NBD"/>
</dbReference>
<dbReference type="PANTHER" id="PTHR34265">
    <property type="entry name" value="TYPE III PANTOTHENATE KINASE"/>
    <property type="match status" value="1"/>
</dbReference>
<dbReference type="GO" id="GO:0005737">
    <property type="term" value="C:cytoplasm"/>
    <property type="evidence" value="ECO:0007669"/>
    <property type="project" value="UniProtKB-SubCell"/>
</dbReference>
<comment type="pathway">
    <text evidence="4 16">Cofactor biosynthesis; coenzyme A biosynthesis; CoA from (R)-pantothenate: step 1/5.</text>
</comment>
<dbReference type="GO" id="GO:0005524">
    <property type="term" value="F:ATP binding"/>
    <property type="evidence" value="ECO:0007669"/>
    <property type="project" value="UniProtKB-UniRule"/>
</dbReference>